<dbReference type="EMBL" id="NXIB02000051">
    <property type="protein sequence ID" value="PHX55483.1"/>
    <property type="molecule type" value="Genomic_DNA"/>
</dbReference>
<feature type="signal peptide" evidence="2">
    <location>
        <begin position="1"/>
        <end position="27"/>
    </location>
</feature>
<reference evidence="3" key="1">
    <citation type="submission" date="2017-10" db="EMBL/GenBank/DDBJ databases">
        <title>Draft genome sequence of the planktic cyanobacteria Tychonema bourrellyi isolated from alpine lentic freshwater.</title>
        <authorList>
            <person name="Tett A."/>
            <person name="Armanini F."/>
            <person name="Asnicar F."/>
            <person name="Boscaini A."/>
            <person name="Pasolli E."/>
            <person name="Zolfo M."/>
            <person name="Donati C."/>
            <person name="Salmaso N."/>
            <person name="Segata N."/>
        </authorList>
    </citation>
    <scope>NUCLEOTIDE SEQUENCE</scope>
    <source>
        <strain evidence="3">FEM_GT703</strain>
    </source>
</reference>
<dbReference type="PROSITE" id="PS51257">
    <property type="entry name" value="PROKAR_LIPOPROTEIN"/>
    <property type="match status" value="1"/>
</dbReference>
<evidence type="ECO:0000256" key="1">
    <source>
        <dbReference type="SAM" id="MobiDB-lite"/>
    </source>
</evidence>
<dbReference type="Proteomes" id="UP000226442">
    <property type="component" value="Unassembled WGS sequence"/>
</dbReference>
<sequence length="184" mass="19654">MKLSSARRILAPFLISVLLLVTSCGKAPEPSRWDKAQQESTQKPGKANQNKTDQSSAQNQNLPKKAVAGGKLNKYFPSSGDGFDRVFAQEKSGFAEAKLNKGGKNVAMLSINDIAGNPKAGDKFQSSTKQIGGYPAVTQGANGTAVLVANRYQVKVQSRDASFSASDREDWLSKFNLSGLASVK</sequence>
<gene>
    <name evidence="3" type="ORF">CP500_010585</name>
</gene>
<feature type="compositionally biased region" description="Polar residues" evidence="1">
    <location>
        <begin position="38"/>
        <end position="62"/>
    </location>
</feature>
<evidence type="ECO:0000256" key="2">
    <source>
        <dbReference type="SAM" id="SignalP"/>
    </source>
</evidence>
<dbReference type="AlphaFoldDB" id="A0A2G4F156"/>
<evidence type="ECO:0000313" key="3">
    <source>
        <dbReference type="EMBL" id="PHX55483.1"/>
    </source>
</evidence>
<protein>
    <submittedName>
        <fullName evidence="3">Uncharacterized protein</fullName>
    </submittedName>
</protein>
<evidence type="ECO:0000313" key="4">
    <source>
        <dbReference type="Proteomes" id="UP000226442"/>
    </source>
</evidence>
<organism evidence="3 4">
    <name type="scientific">Tychonema bourrellyi FEM_GT703</name>
    <dbReference type="NCBI Taxonomy" id="2040638"/>
    <lineage>
        <taxon>Bacteria</taxon>
        <taxon>Bacillati</taxon>
        <taxon>Cyanobacteriota</taxon>
        <taxon>Cyanophyceae</taxon>
        <taxon>Oscillatoriophycideae</taxon>
        <taxon>Oscillatoriales</taxon>
        <taxon>Microcoleaceae</taxon>
        <taxon>Tychonema</taxon>
    </lineage>
</organism>
<accession>A0A2G4F156</accession>
<proteinExistence type="predicted"/>
<dbReference type="OrthoDB" id="5517735at2"/>
<comment type="caution">
    <text evidence="3">The sequence shown here is derived from an EMBL/GenBank/DDBJ whole genome shotgun (WGS) entry which is preliminary data.</text>
</comment>
<dbReference type="RefSeq" id="WP_096828462.1">
    <property type="nucleotide sequence ID" value="NZ_NXIB02000051.1"/>
</dbReference>
<feature type="chain" id="PRO_5013881974" evidence="2">
    <location>
        <begin position="28"/>
        <end position="184"/>
    </location>
</feature>
<feature type="region of interest" description="Disordered" evidence="1">
    <location>
        <begin position="28"/>
        <end position="63"/>
    </location>
</feature>
<name>A0A2G4F156_9CYAN</name>
<keyword evidence="4" id="KW-1185">Reference proteome</keyword>
<keyword evidence="2" id="KW-0732">Signal</keyword>